<organism evidence="2 3">
    <name type="scientific">Gracilibacillus dipsosauri</name>
    <dbReference type="NCBI Taxonomy" id="178340"/>
    <lineage>
        <taxon>Bacteria</taxon>
        <taxon>Bacillati</taxon>
        <taxon>Bacillota</taxon>
        <taxon>Bacilli</taxon>
        <taxon>Bacillales</taxon>
        <taxon>Bacillaceae</taxon>
        <taxon>Gracilibacillus</taxon>
    </lineage>
</organism>
<feature type="transmembrane region" description="Helical" evidence="1">
    <location>
        <begin position="73"/>
        <end position="91"/>
    </location>
</feature>
<proteinExistence type="predicted"/>
<accession>A0A317L3J2</accession>
<dbReference type="OrthoDB" id="2893048at2"/>
<sequence length="129" mass="14624">MTKLWMQICRIFLGVMFLVAGVNGYFVILGLDPFIATSPDAMALFEFEYLLIIEKSLEVICGVLLLIHQFIPLVLTILSPITANIFLLHLFLDPSLLALAIVLVLCHGYLLYYYKDNFIAILERKPKSS</sequence>
<feature type="transmembrane region" description="Helical" evidence="1">
    <location>
        <begin position="12"/>
        <end position="35"/>
    </location>
</feature>
<feature type="transmembrane region" description="Helical" evidence="1">
    <location>
        <begin position="97"/>
        <end position="114"/>
    </location>
</feature>
<evidence type="ECO:0000313" key="3">
    <source>
        <dbReference type="Proteomes" id="UP000245624"/>
    </source>
</evidence>
<evidence type="ECO:0000313" key="2">
    <source>
        <dbReference type="EMBL" id="PWU70397.1"/>
    </source>
</evidence>
<name>A0A317L3J2_9BACI</name>
<keyword evidence="1" id="KW-1133">Transmembrane helix</keyword>
<dbReference type="RefSeq" id="WP_054789226.1">
    <property type="nucleotide sequence ID" value="NZ_JAJUIE010000056.1"/>
</dbReference>
<evidence type="ECO:0000256" key="1">
    <source>
        <dbReference type="SAM" id="Phobius"/>
    </source>
</evidence>
<keyword evidence="3" id="KW-1185">Reference proteome</keyword>
<keyword evidence="1" id="KW-0472">Membrane</keyword>
<protein>
    <recommendedName>
        <fullName evidence="4">DoxX family membrane protein</fullName>
    </recommendedName>
</protein>
<comment type="caution">
    <text evidence="2">The sequence shown here is derived from an EMBL/GenBank/DDBJ whole genome shotgun (WGS) entry which is preliminary data.</text>
</comment>
<reference evidence="2 3" key="1">
    <citation type="submission" date="2018-05" db="EMBL/GenBank/DDBJ databases">
        <title>Genomic analysis of Gracilibacillus dipsosauri DD1 reveals novel features of a salt-tolerant amylase.</title>
        <authorList>
            <person name="Deutch C.E."/>
            <person name="Yang S."/>
        </authorList>
    </citation>
    <scope>NUCLEOTIDE SEQUENCE [LARGE SCALE GENOMIC DNA]</scope>
    <source>
        <strain evidence="2 3">DD1</strain>
    </source>
</reference>
<evidence type="ECO:0008006" key="4">
    <source>
        <dbReference type="Google" id="ProtNLM"/>
    </source>
</evidence>
<keyword evidence="1" id="KW-0812">Transmembrane</keyword>
<dbReference type="AlphaFoldDB" id="A0A317L3J2"/>
<dbReference type="Proteomes" id="UP000245624">
    <property type="component" value="Unassembled WGS sequence"/>
</dbReference>
<gene>
    <name evidence="2" type="ORF">DLJ74_00760</name>
</gene>
<dbReference type="EMBL" id="QGTD01000001">
    <property type="protein sequence ID" value="PWU70397.1"/>
    <property type="molecule type" value="Genomic_DNA"/>
</dbReference>